<keyword evidence="6" id="KW-0812">Transmembrane</keyword>
<dbReference type="AlphaFoldDB" id="A0A1I5RY41"/>
<keyword evidence="5" id="KW-0119">Carbohydrate metabolism</keyword>
<keyword evidence="2" id="KW-0479">Metal-binding</keyword>
<organism evidence="7 8">
    <name type="scientific">Pseudarcicella hirudinis</name>
    <dbReference type="NCBI Taxonomy" id="1079859"/>
    <lineage>
        <taxon>Bacteria</taxon>
        <taxon>Pseudomonadati</taxon>
        <taxon>Bacteroidota</taxon>
        <taxon>Cytophagia</taxon>
        <taxon>Cytophagales</taxon>
        <taxon>Flectobacillaceae</taxon>
        <taxon>Pseudarcicella</taxon>
    </lineage>
</organism>
<dbReference type="EMBL" id="FOXH01000004">
    <property type="protein sequence ID" value="SFP63445.1"/>
    <property type="molecule type" value="Genomic_DNA"/>
</dbReference>
<accession>A0A1I5RY41</accession>
<evidence type="ECO:0000256" key="4">
    <source>
        <dbReference type="ARBA" id="ARBA00022842"/>
    </source>
</evidence>
<dbReference type="InterPro" id="IPR011330">
    <property type="entry name" value="Glyco_hydro/deAcase_b/a-brl"/>
</dbReference>
<protein>
    <recommendedName>
        <fullName evidence="9">YdjC-like protein</fullName>
    </recommendedName>
</protein>
<name>A0A1I5RY41_9BACT</name>
<reference evidence="7 8" key="1">
    <citation type="submission" date="2016-10" db="EMBL/GenBank/DDBJ databases">
        <authorList>
            <person name="de Groot N.N."/>
        </authorList>
    </citation>
    <scope>NUCLEOTIDE SEQUENCE [LARGE SCALE GENOMIC DNA]</scope>
    <source>
        <strain evidence="8">E92,LMG 26720,CCM 7988</strain>
    </source>
</reference>
<keyword evidence="3" id="KW-0378">Hydrolase</keyword>
<dbReference type="GO" id="GO:0046872">
    <property type="term" value="F:metal ion binding"/>
    <property type="evidence" value="ECO:0007669"/>
    <property type="project" value="UniProtKB-KW"/>
</dbReference>
<dbReference type="GO" id="GO:0016787">
    <property type="term" value="F:hydrolase activity"/>
    <property type="evidence" value="ECO:0007669"/>
    <property type="project" value="UniProtKB-KW"/>
</dbReference>
<evidence type="ECO:0000256" key="5">
    <source>
        <dbReference type="ARBA" id="ARBA00023277"/>
    </source>
</evidence>
<evidence type="ECO:0000256" key="6">
    <source>
        <dbReference type="SAM" id="Phobius"/>
    </source>
</evidence>
<evidence type="ECO:0000256" key="3">
    <source>
        <dbReference type="ARBA" id="ARBA00022801"/>
    </source>
</evidence>
<sequence length="364" mass="41098">METNQSHMIRRKAILRKIFYVYTISGIIFCLSLKQSCAQTYAEKSGWKKGEKVVIFHVDDAGMSYDSNVGAIKALDYGIATSVSIMMPCPWVPDMLKYLKKHPEIDAGLHLTFNSEWEGYRWGPLTGSVGTSGLVDQESVFWNNVQDVIAHASAEEIEAELKAQLTRARKMGLSPTHLDTHMGALWAKPDFLEKYIQTGIREHIPVLFAAGHGTLLRNQLRSGPLSGLQQLAKNPENMENVLEAIRKKGEQLWNNGLAVADDLYLLSYDWEIPAGAIHSEENLKKFKTEGYKRLIKDLKPGITVVLIHCTQSSESFRNISDSGLTRKGDLLSMMDPELKQFIEKEGIRLSSWRELQQRRDALPH</sequence>
<dbReference type="CDD" id="cd10802">
    <property type="entry name" value="YdjC_TTHB029_like"/>
    <property type="match status" value="1"/>
</dbReference>
<dbReference type="RefSeq" id="WP_229632930.1">
    <property type="nucleotide sequence ID" value="NZ_FOXH01000004.1"/>
</dbReference>
<keyword evidence="4" id="KW-0460">Magnesium</keyword>
<dbReference type="Gene3D" id="3.20.20.370">
    <property type="entry name" value="Glycoside hydrolase/deacetylase"/>
    <property type="match status" value="1"/>
</dbReference>
<evidence type="ECO:0008006" key="9">
    <source>
        <dbReference type="Google" id="ProtNLM"/>
    </source>
</evidence>
<dbReference type="Proteomes" id="UP000199306">
    <property type="component" value="Unassembled WGS sequence"/>
</dbReference>
<dbReference type="SUPFAM" id="SSF88713">
    <property type="entry name" value="Glycoside hydrolase/deacetylase"/>
    <property type="match status" value="1"/>
</dbReference>
<dbReference type="InterPro" id="IPR006879">
    <property type="entry name" value="YdjC-like"/>
</dbReference>
<keyword evidence="6" id="KW-1133">Transmembrane helix</keyword>
<dbReference type="GO" id="GO:0019213">
    <property type="term" value="F:deacetylase activity"/>
    <property type="evidence" value="ECO:0007669"/>
    <property type="project" value="TreeGrafter"/>
</dbReference>
<evidence type="ECO:0000256" key="2">
    <source>
        <dbReference type="ARBA" id="ARBA00022723"/>
    </source>
</evidence>
<gene>
    <name evidence="7" type="ORF">SAMN04515674_104306</name>
</gene>
<dbReference type="PANTHER" id="PTHR31609:SF1">
    <property type="entry name" value="CARBOHYDRATE DEACETYLASE"/>
    <property type="match status" value="1"/>
</dbReference>
<dbReference type="Pfam" id="PF04794">
    <property type="entry name" value="YdjC"/>
    <property type="match status" value="1"/>
</dbReference>
<keyword evidence="8" id="KW-1185">Reference proteome</keyword>
<dbReference type="GO" id="GO:0005975">
    <property type="term" value="P:carbohydrate metabolic process"/>
    <property type="evidence" value="ECO:0007669"/>
    <property type="project" value="InterPro"/>
</dbReference>
<keyword evidence="6" id="KW-0472">Membrane</keyword>
<evidence type="ECO:0000313" key="8">
    <source>
        <dbReference type="Proteomes" id="UP000199306"/>
    </source>
</evidence>
<comment type="cofactor">
    <cofactor evidence="1">
        <name>Mg(2+)</name>
        <dbReference type="ChEBI" id="CHEBI:18420"/>
    </cofactor>
</comment>
<proteinExistence type="predicted"/>
<dbReference type="PANTHER" id="PTHR31609">
    <property type="entry name" value="YDJC DEACETYLASE FAMILY MEMBER"/>
    <property type="match status" value="1"/>
</dbReference>
<feature type="transmembrane region" description="Helical" evidence="6">
    <location>
        <begin position="18"/>
        <end position="35"/>
    </location>
</feature>
<evidence type="ECO:0000313" key="7">
    <source>
        <dbReference type="EMBL" id="SFP63445.1"/>
    </source>
</evidence>
<evidence type="ECO:0000256" key="1">
    <source>
        <dbReference type="ARBA" id="ARBA00001946"/>
    </source>
</evidence>
<dbReference type="STRING" id="1079859.SAMN04515674_104306"/>